<protein>
    <submittedName>
        <fullName evidence="1">Uncharacterized protein</fullName>
    </submittedName>
</protein>
<dbReference type="EMBL" id="BMYK01000037">
    <property type="protein sequence ID" value="GHD01961.1"/>
    <property type="molecule type" value="Genomic_DNA"/>
</dbReference>
<comment type="caution">
    <text evidence="1">The sequence shown here is derived from an EMBL/GenBank/DDBJ whole genome shotgun (WGS) entry which is preliminary data.</text>
</comment>
<keyword evidence="2" id="KW-1185">Reference proteome</keyword>
<reference evidence="2" key="1">
    <citation type="journal article" date="2019" name="Int. J. Syst. Evol. Microbiol.">
        <title>The Global Catalogue of Microorganisms (GCM) 10K type strain sequencing project: providing services to taxonomists for standard genome sequencing and annotation.</title>
        <authorList>
            <consortium name="The Broad Institute Genomics Platform"/>
            <consortium name="The Broad Institute Genome Sequencing Center for Infectious Disease"/>
            <person name="Wu L."/>
            <person name="Ma J."/>
        </authorList>
    </citation>
    <scope>NUCLEOTIDE SEQUENCE [LARGE SCALE GENOMIC DNA]</scope>
    <source>
        <strain evidence="2">KCTC 23314</strain>
    </source>
</reference>
<dbReference type="Proteomes" id="UP000626210">
    <property type="component" value="Unassembled WGS sequence"/>
</dbReference>
<evidence type="ECO:0000313" key="2">
    <source>
        <dbReference type="Proteomes" id="UP000626210"/>
    </source>
</evidence>
<organism evidence="1 2">
    <name type="scientific">Pseudorhodoferax aquiterrae</name>
    <dbReference type="NCBI Taxonomy" id="747304"/>
    <lineage>
        <taxon>Bacteria</taxon>
        <taxon>Pseudomonadati</taxon>
        <taxon>Pseudomonadota</taxon>
        <taxon>Betaproteobacteria</taxon>
        <taxon>Burkholderiales</taxon>
        <taxon>Comamonadaceae</taxon>
    </lineage>
</organism>
<proteinExistence type="predicted"/>
<sequence>MAEWPKPAAIMAAAASSERRVGLDGFFMVSPVAGNYTCPKKIPILGTRLMCIKLECAVNL</sequence>
<evidence type="ECO:0000313" key="1">
    <source>
        <dbReference type="EMBL" id="GHD01961.1"/>
    </source>
</evidence>
<accession>A0ABQ3GCU9</accession>
<gene>
    <name evidence="1" type="ORF">GCM10007320_60730</name>
</gene>
<name>A0ABQ3GCU9_9BURK</name>